<reference evidence="1" key="2">
    <citation type="submission" date="2021-07" db="EMBL/GenBank/DDBJ databases">
        <title>Giant CbK-like Caulobacter bacteriophages have genetically divergent genomes.</title>
        <authorList>
            <person name="Wilson K."/>
            <person name="Ely B."/>
        </authorList>
    </citation>
    <scope>NUCLEOTIDE SEQUENCE</scope>
</reference>
<dbReference type="EMBL" id="MH588547">
    <property type="protein sequence ID" value="AXQ69685.1"/>
    <property type="molecule type" value="Genomic_DNA"/>
</dbReference>
<dbReference type="Proteomes" id="UP000259683">
    <property type="component" value="Segment"/>
</dbReference>
<evidence type="ECO:0000313" key="2">
    <source>
        <dbReference type="Proteomes" id="UP000259683"/>
    </source>
</evidence>
<sequence>MIQVTEPNRKVTYLNPDYIVAVNRYDATEDDTAIIIRGWDGYLRVSESVIDVTRMIRASRKYGDHYDFVFIDKGVLKAERDERTTVL</sequence>
<name>A0A385EF87_9CAUD</name>
<evidence type="ECO:0000313" key="1">
    <source>
        <dbReference type="EMBL" id="AXQ69685.1"/>
    </source>
</evidence>
<proteinExistence type="predicted"/>
<organism evidence="1 2">
    <name type="scientific">Caulobacter phage CcrSC</name>
    <dbReference type="NCBI Taxonomy" id="2283272"/>
    <lineage>
        <taxon>Viruses</taxon>
        <taxon>Duplodnaviria</taxon>
        <taxon>Heunggongvirae</taxon>
        <taxon>Uroviricota</taxon>
        <taxon>Caudoviricetes</taxon>
        <taxon>Jeanschmidtviridae</taxon>
        <taxon>Bertelyvirus</taxon>
        <taxon>Bertelyvirus SC</taxon>
    </lineage>
</organism>
<reference evidence="1" key="1">
    <citation type="submission" date="2018-07" db="EMBL/GenBank/DDBJ databases">
        <authorList>
            <person name="Wilson K.M."/>
            <person name="Ely B."/>
        </authorList>
    </citation>
    <scope>NUCLEOTIDE SEQUENCE</scope>
</reference>
<protein>
    <submittedName>
        <fullName evidence="1">Uncharacterized protein</fullName>
    </submittedName>
</protein>
<accession>A0A385EF87</accession>
<gene>
    <name evidence="1" type="ORF">CcrSC_gp103</name>
</gene>
<keyword evidence="2" id="KW-1185">Reference proteome</keyword>